<evidence type="ECO:0000256" key="3">
    <source>
        <dbReference type="ARBA" id="ARBA00022692"/>
    </source>
</evidence>
<evidence type="ECO:0000256" key="4">
    <source>
        <dbReference type="ARBA" id="ARBA00022847"/>
    </source>
</evidence>
<keyword evidence="4" id="KW-0769">Symport</keyword>
<feature type="transmembrane region" description="Helical" evidence="8">
    <location>
        <begin position="242"/>
        <end position="264"/>
    </location>
</feature>
<feature type="domain" description="Major facilitator superfamily (MFS) profile" evidence="9">
    <location>
        <begin position="117"/>
        <end position="533"/>
    </location>
</feature>
<feature type="transmembrane region" description="Helical" evidence="8">
    <location>
        <begin position="146"/>
        <end position="166"/>
    </location>
</feature>
<dbReference type="FunFam" id="1.20.1250.20:FF:000272">
    <property type="entry name" value="Probable anion transporter 6, chloroplastic"/>
    <property type="match status" value="1"/>
</dbReference>
<dbReference type="FunFam" id="1.20.1250.20:FF:000003">
    <property type="entry name" value="Solute carrier family 17 member 3"/>
    <property type="match status" value="1"/>
</dbReference>
<feature type="transmembrane region" description="Helical" evidence="8">
    <location>
        <begin position="270"/>
        <end position="288"/>
    </location>
</feature>
<dbReference type="InterPro" id="IPR020846">
    <property type="entry name" value="MFS_dom"/>
</dbReference>
<dbReference type="InterPro" id="IPR011701">
    <property type="entry name" value="MFS"/>
</dbReference>
<keyword evidence="3 8" id="KW-0812">Transmembrane</keyword>
<evidence type="ECO:0000256" key="2">
    <source>
        <dbReference type="ARBA" id="ARBA00022448"/>
    </source>
</evidence>
<dbReference type="PANTHER" id="PTHR11662">
    <property type="entry name" value="SOLUTE CARRIER FAMILY 17"/>
    <property type="match status" value="1"/>
</dbReference>
<dbReference type="PANTHER" id="PTHR11662:SF243">
    <property type="entry name" value="ANION TRANSPORTER 6, CHLOROPLASTIC-RELATED"/>
    <property type="match status" value="1"/>
</dbReference>
<dbReference type="GO" id="GO:0015293">
    <property type="term" value="F:symporter activity"/>
    <property type="evidence" value="ECO:0007669"/>
    <property type="project" value="UniProtKB-KW"/>
</dbReference>
<dbReference type="GO" id="GO:0016020">
    <property type="term" value="C:membrane"/>
    <property type="evidence" value="ECO:0007669"/>
    <property type="project" value="UniProtKB-SubCell"/>
</dbReference>
<dbReference type="CDD" id="cd17380">
    <property type="entry name" value="MFS_SLC17A9_like"/>
    <property type="match status" value="1"/>
</dbReference>
<evidence type="ECO:0000313" key="10">
    <source>
        <dbReference type="EMBL" id="CAD7700176.1"/>
    </source>
</evidence>
<comment type="subcellular location">
    <subcellularLocation>
        <location evidence="1">Membrane</location>
        <topology evidence="1">Multi-pass membrane protein</topology>
    </subcellularLocation>
</comment>
<dbReference type="EMBL" id="CAJHUC010001192">
    <property type="protein sequence ID" value="CAD7700176.1"/>
    <property type="molecule type" value="Genomic_DNA"/>
</dbReference>
<evidence type="ECO:0000256" key="7">
    <source>
        <dbReference type="ARBA" id="ARBA00024362"/>
    </source>
</evidence>
<feature type="transmembrane region" description="Helical" evidence="8">
    <location>
        <begin position="477"/>
        <end position="501"/>
    </location>
</feature>
<dbReference type="AlphaFoldDB" id="A0A8S1IYP6"/>
<reference evidence="10" key="1">
    <citation type="submission" date="2020-12" db="EMBL/GenBank/DDBJ databases">
        <authorList>
            <person name="Iha C."/>
        </authorList>
    </citation>
    <scope>NUCLEOTIDE SEQUENCE</scope>
</reference>
<keyword evidence="6 8" id="KW-0472">Membrane</keyword>
<keyword evidence="2" id="KW-0813">Transport</keyword>
<dbReference type="InterPro" id="IPR050382">
    <property type="entry name" value="MFS_Na/Anion_cotransporter"/>
</dbReference>
<evidence type="ECO:0000256" key="5">
    <source>
        <dbReference type="ARBA" id="ARBA00022989"/>
    </source>
</evidence>
<dbReference type="Proteomes" id="UP000708148">
    <property type="component" value="Unassembled WGS sequence"/>
</dbReference>
<gene>
    <name evidence="10" type="ORF">OSTQU699_LOCUS5535</name>
</gene>
<dbReference type="OrthoDB" id="2250022at2759"/>
<name>A0A8S1IYP6_9CHLO</name>
<accession>A0A8S1IYP6</accession>
<dbReference type="GO" id="GO:0005315">
    <property type="term" value="F:phosphate transmembrane transporter activity"/>
    <property type="evidence" value="ECO:0007669"/>
    <property type="project" value="UniProtKB-ARBA"/>
</dbReference>
<evidence type="ECO:0000256" key="8">
    <source>
        <dbReference type="SAM" id="Phobius"/>
    </source>
</evidence>
<proteinExistence type="inferred from homology"/>
<evidence type="ECO:0000259" key="9">
    <source>
        <dbReference type="PROSITE" id="PS50850"/>
    </source>
</evidence>
<feature type="transmembrane region" description="Helical" evidence="8">
    <location>
        <begin position="186"/>
        <end position="205"/>
    </location>
</feature>
<comment type="similarity">
    <text evidence="7">Belongs to the major facilitator superfamily. Sodium/anion cotransporter (TC 2.A.1.14) family.</text>
</comment>
<dbReference type="PROSITE" id="PS50850">
    <property type="entry name" value="MFS"/>
    <property type="match status" value="1"/>
</dbReference>
<feature type="transmembrane region" description="Helical" evidence="8">
    <location>
        <begin position="444"/>
        <end position="465"/>
    </location>
</feature>
<protein>
    <recommendedName>
        <fullName evidence="9">Major facilitator superfamily (MFS) profile domain-containing protein</fullName>
    </recommendedName>
</protein>
<keyword evidence="11" id="KW-1185">Reference proteome</keyword>
<dbReference type="SUPFAM" id="SSF103473">
    <property type="entry name" value="MFS general substrate transporter"/>
    <property type="match status" value="1"/>
</dbReference>
<feature type="transmembrane region" description="Helical" evidence="8">
    <location>
        <begin position="507"/>
        <end position="526"/>
    </location>
</feature>
<evidence type="ECO:0000256" key="6">
    <source>
        <dbReference type="ARBA" id="ARBA00023136"/>
    </source>
</evidence>
<keyword evidence="5 8" id="KW-1133">Transmembrane helix</keyword>
<evidence type="ECO:0000313" key="11">
    <source>
        <dbReference type="Proteomes" id="UP000708148"/>
    </source>
</evidence>
<sequence>MAGPAWRAGAPCGPGGGLWRGRRGGKGLAVEVRAGKKYHTVKVDRQELARQAKRVRRERAMVPARRGNSGAYVAEAIRPRREKVDVPRPGEQVLESAEAVLSMAADAWEDLPSRYRVVAASSLAFVLCNLDKVNMSVAIIPMARQFGWGASVAGLVQSGFFWGYILSQLPGGYLCGRFSGRKVLPVGVGLWALATASVPGVAASLPGLCLSRASVGLGEAVAPSAITDMVAHCVPSGERSRAISFIFGGLHVGSILGLLLAPVLIEHFGWQSVFLVSGAAAVTWVVWWERLVADMAATDPEVHGLITQTTTVRTDGQAAAKGDPAAKGDLADAHVPWRAILRSQPVQALMFTHFCNNWFQYTFMAWLPSYLTDTLSLDLVHAAQVALLPPIAGILTSSVAGPMADFLVERGWETSVVRKLAQCMAFLGPAACLTAATLTEDSVLRVGLITTALGLSSFSMAGLYCNHQDLSPKYASFLLGLTNTTGAVPGIFGVFFVGFLLDQTGSWPIALFIPSILSFIAGTFVFTKYASSEQELFDNDQPFELERRLGALLPWTE</sequence>
<dbReference type="Pfam" id="PF07690">
    <property type="entry name" value="MFS_1"/>
    <property type="match status" value="1"/>
</dbReference>
<dbReference type="Gene3D" id="1.20.1250.20">
    <property type="entry name" value="MFS general substrate transporter like domains"/>
    <property type="match status" value="2"/>
</dbReference>
<dbReference type="InterPro" id="IPR044777">
    <property type="entry name" value="SLC17A9-like"/>
</dbReference>
<evidence type="ECO:0000256" key="1">
    <source>
        <dbReference type="ARBA" id="ARBA00004141"/>
    </source>
</evidence>
<organism evidence="10 11">
    <name type="scientific">Ostreobium quekettii</name>
    <dbReference type="NCBI Taxonomy" id="121088"/>
    <lineage>
        <taxon>Eukaryota</taxon>
        <taxon>Viridiplantae</taxon>
        <taxon>Chlorophyta</taxon>
        <taxon>core chlorophytes</taxon>
        <taxon>Ulvophyceae</taxon>
        <taxon>TCBD clade</taxon>
        <taxon>Bryopsidales</taxon>
        <taxon>Ostreobineae</taxon>
        <taxon>Ostreobiaceae</taxon>
        <taxon>Ostreobium</taxon>
    </lineage>
</organism>
<comment type="caution">
    <text evidence="10">The sequence shown here is derived from an EMBL/GenBank/DDBJ whole genome shotgun (WGS) entry which is preliminary data.</text>
</comment>
<dbReference type="InterPro" id="IPR036259">
    <property type="entry name" value="MFS_trans_sf"/>
</dbReference>